<protein>
    <recommendedName>
        <fullName evidence="13">Catenin alpha-1</fullName>
    </recommendedName>
</protein>
<dbReference type="SUPFAM" id="SSF47220">
    <property type="entry name" value="alpha-catenin/vinculin-like"/>
    <property type="match status" value="4"/>
</dbReference>
<dbReference type="GO" id="GO:0008013">
    <property type="term" value="F:beta-catenin binding"/>
    <property type="evidence" value="ECO:0007669"/>
    <property type="project" value="TreeGrafter"/>
</dbReference>
<keyword evidence="9" id="KW-0965">Cell junction</keyword>
<dbReference type="PANTHER" id="PTHR18914:SF24">
    <property type="entry name" value="CATENIN ALPHA-1"/>
    <property type="match status" value="1"/>
</dbReference>
<evidence type="ECO:0000256" key="11">
    <source>
        <dbReference type="ARBA" id="ARBA00023212"/>
    </source>
</evidence>
<dbReference type="GO" id="GO:0051015">
    <property type="term" value="F:actin filament binding"/>
    <property type="evidence" value="ECO:0007669"/>
    <property type="project" value="InterPro"/>
</dbReference>
<dbReference type="PROSITE" id="PS00663">
    <property type="entry name" value="VINCULIN_1"/>
    <property type="match status" value="1"/>
</dbReference>
<evidence type="ECO:0000256" key="1">
    <source>
        <dbReference type="ARBA" id="ARBA00004123"/>
    </source>
</evidence>
<dbReference type="GeneTree" id="ENSGT01030000234543"/>
<dbReference type="FunFam" id="1.20.120.230:FF:000012">
    <property type="entry name" value="Catenin alpha-2 isoform 1"/>
    <property type="match status" value="1"/>
</dbReference>
<dbReference type="InterPro" id="IPR001033">
    <property type="entry name" value="Alpha_catenin"/>
</dbReference>
<comment type="subcellular location">
    <subcellularLocation>
        <location evidence="4">Cell junction</location>
        <location evidence="4">Adherens junction</location>
    </subcellularLocation>
    <subcellularLocation>
        <location evidence="3">Cell membrane</location>
        <topology evidence="3">Peripheral membrane protein</topology>
        <orientation evidence="3">Cytoplasmic side</orientation>
    </subcellularLocation>
    <subcellularLocation>
        <location evidence="2">Cytoplasm</location>
        <location evidence="2">Cytoskeleton</location>
    </subcellularLocation>
    <subcellularLocation>
        <location evidence="1">Nucleus</location>
    </subcellularLocation>
</comment>
<dbReference type="Gene3D" id="1.20.120.230">
    <property type="entry name" value="Alpha-catenin/vinculin-like"/>
    <property type="match status" value="5"/>
</dbReference>
<dbReference type="Pfam" id="PF01044">
    <property type="entry name" value="Vinculin"/>
    <property type="match status" value="1"/>
</dbReference>
<dbReference type="GO" id="GO:0045296">
    <property type="term" value="F:cadherin binding"/>
    <property type="evidence" value="ECO:0007669"/>
    <property type="project" value="InterPro"/>
</dbReference>
<keyword evidence="12" id="KW-0539">Nucleus</keyword>
<evidence type="ECO:0000256" key="9">
    <source>
        <dbReference type="ARBA" id="ARBA00022949"/>
    </source>
</evidence>
<feature type="compositionally biased region" description="Basic and acidic residues" evidence="14">
    <location>
        <begin position="862"/>
        <end position="878"/>
    </location>
</feature>
<dbReference type="GO" id="GO:0005634">
    <property type="term" value="C:nucleus"/>
    <property type="evidence" value="ECO:0007669"/>
    <property type="project" value="UniProtKB-SubCell"/>
</dbReference>
<evidence type="ECO:0000256" key="6">
    <source>
        <dbReference type="ARBA" id="ARBA00022475"/>
    </source>
</evidence>
<evidence type="ECO:0000256" key="3">
    <source>
        <dbReference type="ARBA" id="ARBA00004413"/>
    </source>
</evidence>
<dbReference type="GO" id="GO:0005198">
    <property type="term" value="F:structural molecule activity"/>
    <property type="evidence" value="ECO:0007669"/>
    <property type="project" value="InterPro"/>
</dbReference>
<accession>A0A4W6CV32</accession>
<keyword evidence="16" id="KW-1185">Reference proteome</keyword>
<feature type="region of interest" description="Disordered" evidence="14">
    <location>
        <begin position="862"/>
        <end position="894"/>
    </location>
</feature>
<keyword evidence="11" id="KW-0206">Cytoskeleton</keyword>
<feature type="compositionally biased region" description="Basic residues" evidence="14">
    <location>
        <begin position="881"/>
        <end position="891"/>
    </location>
</feature>
<organism evidence="15 16">
    <name type="scientific">Lates calcarifer</name>
    <name type="common">Barramundi</name>
    <name type="synonym">Holocentrus calcarifer</name>
    <dbReference type="NCBI Taxonomy" id="8187"/>
    <lineage>
        <taxon>Eukaryota</taxon>
        <taxon>Metazoa</taxon>
        <taxon>Chordata</taxon>
        <taxon>Craniata</taxon>
        <taxon>Vertebrata</taxon>
        <taxon>Euteleostomi</taxon>
        <taxon>Actinopterygii</taxon>
        <taxon>Neopterygii</taxon>
        <taxon>Teleostei</taxon>
        <taxon>Neoteleostei</taxon>
        <taxon>Acanthomorphata</taxon>
        <taxon>Carangaria</taxon>
        <taxon>Carangaria incertae sedis</taxon>
        <taxon>Centropomidae</taxon>
        <taxon>Lates</taxon>
    </lineage>
</organism>
<evidence type="ECO:0000256" key="7">
    <source>
        <dbReference type="ARBA" id="ARBA00022490"/>
    </source>
</evidence>
<dbReference type="GO" id="GO:0098609">
    <property type="term" value="P:cell-cell adhesion"/>
    <property type="evidence" value="ECO:0007669"/>
    <property type="project" value="TreeGrafter"/>
</dbReference>
<evidence type="ECO:0000256" key="4">
    <source>
        <dbReference type="ARBA" id="ARBA00004536"/>
    </source>
</evidence>
<evidence type="ECO:0000256" key="13">
    <source>
        <dbReference type="ARBA" id="ARBA00044775"/>
    </source>
</evidence>
<dbReference type="PRINTS" id="PR00805">
    <property type="entry name" value="ALPHACATENIN"/>
</dbReference>
<evidence type="ECO:0000313" key="15">
    <source>
        <dbReference type="Ensembl" id="ENSLCAP00010016244.1"/>
    </source>
</evidence>
<evidence type="ECO:0000256" key="10">
    <source>
        <dbReference type="ARBA" id="ARBA00023136"/>
    </source>
</evidence>
<reference evidence="16" key="1">
    <citation type="submission" date="2015-09" db="EMBL/GenBank/DDBJ databases">
        <authorList>
            <person name="Sai Rama Sridatta P."/>
        </authorList>
    </citation>
    <scope>NUCLEOTIDE SEQUENCE [LARGE SCALE GENOMIC DNA]</scope>
</reference>
<dbReference type="GO" id="GO:0005912">
    <property type="term" value="C:adherens junction"/>
    <property type="evidence" value="ECO:0007669"/>
    <property type="project" value="UniProtKB-SubCell"/>
</dbReference>
<evidence type="ECO:0000256" key="5">
    <source>
        <dbReference type="ARBA" id="ARBA00008376"/>
    </source>
</evidence>
<dbReference type="InterPro" id="IPR000633">
    <property type="entry name" value="Vinculin_CS"/>
</dbReference>
<sequence>MTSINTPNINFKWDPKSLEIRTLAVERLLEPLVTQVTTLVNSSNKGPSNKKKGRSKKAHVLAASVETATQNFLEKGEKIAKESQFLKDELTAAVEDVRKQGESMRLASGEFAEDPCSSVKRGNMVRAARALLSAVTHLLVLADMSDVYKLLVQLKLVEDNLMKVRNAGTEQDLGIQYKALKPEVDKLNIMAAKRQQELKDVHHKDQMAAARGVLQRNIPMLYTASRACLQHPDVAAYKANRDLIYKQLQHAVSGISNAAQATTTEDSALSQPAGGGELAYALNNFDKQIIVDPLAFSEERFRPSLEERLESIISGAALMADSSCTRDDRRERIVAECNSVRQALQDLLSEYMGNVRRTRSDALNTAIDRMTKKTRDLRRQLRKAVMDHVSDSFLETNVPLLVLIEAAKNGNEKEVKEYAQVFREHANKLIEVANLACSISNNEEGVKLVRMAASQLETLCPQVINAALALAAKPNSKVAQDNMDLFKEQWEKQVRVLTDAVDDITSIDDFLCVSENHILEDVNKCVIALQEKDVDGLDRTAGAIRGRAARVVHVVTSEMDNYEPGVYTEKVLEATKLLTDTVMPRFTEQVESAVEALSANPSQPVDENEFIDASRLVYDGIRDIRKAVLMIRTPEELDDSDFETEDFDVRSRTSVQTEDDQLIAGQSARAIMAQLPQEQKAKIAEQVASFQEEKSKLDAEVSKWDDSGNDIIVLAKQMCMIMMEMTDFTRGKGPLKNTSDVISAAKKIAEAGSRMDKLGRTIADNCPDSACKQDLLAYLQRIALYCHQLNICSKVKAEVQNLGGELVVSGLDSAMSLIQAAKNLMNTVVSTVKASYVASTKYQKSKGMESLNMPAISWRMKAPEKKPLVKREKQDDGQTNRVKRSSHKKHINPVQALSEFKAMDSI</sequence>
<dbReference type="GO" id="GO:0016477">
    <property type="term" value="P:cell migration"/>
    <property type="evidence" value="ECO:0007669"/>
    <property type="project" value="TreeGrafter"/>
</dbReference>
<evidence type="ECO:0000256" key="8">
    <source>
        <dbReference type="ARBA" id="ARBA00022889"/>
    </source>
</evidence>
<dbReference type="FunFam" id="1.20.120.230:FF:000011">
    <property type="entry name" value="Catenin alpha 1"/>
    <property type="match status" value="1"/>
</dbReference>
<comment type="similarity">
    <text evidence="5">Belongs to the vinculin/alpha-catenin family.</text>
</comment>
<dbReference type="Gene3D" id="6.10.250.2510">
    <property type="match status" value="1"/>
</dbReference>
<dbReference type="GO" id="GO:0015629">
    <property type="term" value="C:actin cytoskeleton"/>
    <property type="evidence" value="ECO:0007669"/>
    <property type="project" value="InterPro"/>
</dbReference>
<dbReference type="Ensembl" id="ENSLCAT00010016598.1">
    <property type="protein sequence ID" value="ENSLCAP00010016244.1"/>
    <property type="gene ID" value="ENSLCAG00010007683.1"/>
</dbReference>
<dbReference type="FunFam" id="1.20.120.230:FF:000007">
    <property type="entry name" value="Catenin alpha 1"/>
    <property type="match status" value="1"/>
</dbReference>
<reference evidence="15" key="2">
    <citation type="submission" date="2025-08" db="UniProtKB">
        <authorList>
            <consortium name="Ensembl"/>
        </authorList>
    </citation>
    <scope>IDENTIFICATION</scope>
</reference>
<keyword evidence="6" id="KW-1003">Cell membrane</keyword>
<dbReference type="GO" id="GO:0016342">
    <property type="term" value="C:catenin complex"/>
    <property type="evidence" value="ECO:0007669"/>
    <property type="project" value="TreeGrafter"/>
</dbReference>
<reference evidence="15" key="3">
    <citation type="submission" date="2025-09" db="UniProtKB">
        <authorList>
            <consortium name="Ensembl"/>
        </authorList>
    </citation>
    <scope>IDENTIFICATION</scope>
</reference>
<dbReference type="FunFam" id="1.20.120.230:FF:000008">
    <property type="entry name" value="Catenin alpha 1"/>
    <property type="match status" value="1"/>
</dbReference>
<dbReference type="InterPro" id="IPR006077">
    <property type="entry name" value="Vinculin/catenin"/>
</dbReference>
<evidence type="ECO:0000256" key="12">
    <source>
        <dbReference type="ARBA" id="ARBA00023242"/>
    </source>
</evidence>
<dbReference type="FunFam" id="1.20.120.230:FF:000006">
    <property type="entry name" value="Catenin alpha 1"/>
    <property type="match status" value="1"/>
</dbReference>
<keyword evidence="10" id="KW-0472">Membrane</keyword>
<dbReference type="AlphaFoldDB" id="A0A4W6CV32"/>
<gene>
    <name evidence="15" type="primary">ctnna1</name>
</gene>
<keyword evidence="8" id="KW-0130">Cell adhesion</keyword>
<keyword evidence="7" id="KW-0963">Cytoplasm</keyword>
<proteinExistence type="inferred from homology"/>
<dbReference type="InterPro" id="IPR036723">
    <property type="entry name" value="Alpha-catenin/vinculin-like_sf"/>
</dbReference>
<evidence type="ECO:0000256" key="2">
    <source>
        <dbReference type="ARBA" id="ARBA00004245"/>
    </source>
</evidence>
<dbReference type="PANTHER" id="PTHR18914">
    <property type="entry name" value="ALPHA CATENIN"/>
    <property type="match status" value="1"/>
</dbReference>
<evidence type="ECO:0000313" key="16">
    <source>
        <dbReference type="Proteomes" id="UP000314980"/>
    </source>
</evidence>
<evidence type="ECO:0000256" key="14">
    <source>
        <dbReference type="SAM" id="MobiDB-lite"/>
    </source>
</evidence>
<name>A0A4W6CV32_LATCA</name>
<dbReference type="Proteomes" id="UP000314980">
    <property type="component" value="Unassembled WGS sequence"/>
</dbReference>